<feature type="transmembrane region" description="Helical" evidence="8">
    <location>
        <begin position="224"/>
        <end position="244"/>
    </location>
</feature>
<feature type="transmembrane region" description="Helical" evidence="8">
    <location>
        <begin position="424"/>
        <end position="447"/>
    </location>
</feature>
<feature type="transmembrane region" description="Helical" evidence="8">
    <location>
        <begin position="256"/>
        <end position="275"/>
    </location>
</feature>
<comment type="similarity">
    <text evidence="2">Belongs to the major facilitator superfamily. TCR/Tet family.</text>
</comment>
<feature type="transmembrane region" description="Helical" evidence="8">
    <location>
        <begin position="152"/>
        <end position="172"/>
    </location>
</feature>
<proteinExistence type="inferred from homology"/>
<dbReference type="PANTHER" id="PTHR23501">
    <property type="entry name" value="MAJOR FACILITATOR SUPERFAMILY"/>
    <property type="match status" value="1"/>
</dbReference>
<comment type="subcellular location">
    <subcellularLocation>
        <location evidence="1">Membrane</location>
        <topology evidence="1">Multi-pass membrane protein</topology>
    </subcellularLocation>
</comment>
<accession>A0AAD4HXY4</accession>
<dbReference type="InterPro" id="IPR020846">
    <property type="entry name" value="MFS_dom"/>
</dbReference>
<evidence type="ECO:0000256" key="6">
    <source>
        <dbReference type="ARBA" id="ARBA00023136"/>
    </source>
</evidence>
<evidence type="ECO:0000256" key="8">
    <source>
        <dbReference type="SAM" id="Phobius"/>
    </source>
</evidence>
<feature type="region of interest" description="Disordered" evidence="7">
    <location>
        <begin position="1"/>
        <end position="39"/>
    </location>
</feature>
<evidence type="ECO:0000256" key="5">
    <source>
        <dbReference type="ARBA" id="ARBA00022989"/>
    </source>
</evidence>
<feature type="transmembrane region" description="Helical" evidence="8">
    <location>
        <begin position="393"/>
        <end position="412"/>
    </location>
</feature>
<evidence type="ECO:0000256" key="4">
    <source>
        <dbReference type="ARBA" id="ARBA00022692"/>
    </source>
</evidence>
<feature type="transmembrane region" description="Helical" evidence="8">
    <location>
        <begin position="336"/>
        <end position="354"/>
    </location>
</feature>
<dbReference type="InterPro" id="IPR011701">
    <property type="entry name" value="MFS"/>
</dbReference>
<feature type="transmembrane region" description="Helical" evidence="8">
    <location>
        <begin position="120"/>
        <end position="140"/>
    </location>
</feature>
<evidence type="ECO:0000256" key="1">
    <source>
        <dbReference type="ARBA" id="ARBA00004141"/>
    </source>
</evidence>
<dbReference type="Proteomes" id="UP001197093">
    <property type="component" value="Unassembled WGS sequence"/>
</dbReference>
<evidence type="ECO:0000313" key="11">
    <source>
        <dbReference type="Proteomes" id="UP001197093"/>
    </source>
</evidence>
<evidence type="ECO:0000313" key="10">
    <source>
        <dbReference type="EMBL" id="KAG7287446.1"/>
    </source>
</evidence>
<sequence length="584" mass="62198">MHDEKNLAPGTIPNCSQPETEVEDGIRTSAGDADSPVPEAKRSVTGLKVANLQPSIVTTFRTEQDLAWIGVSFMLGNMAILPLGKAFGIFDMKWLFIICLLLFEVGSAICGAAPNMDALIVGRVIAGVGGCGIYAGGLNYVAVLTTNHERPLYLAGIYCIWGLGCVLGPVLGGAFAQSSATWRWGFYINLPIAALFAPAYILILPSINPLPDTTFVKKLRMLDWIGTVIFLAGCTCFSMAINFGGTVFPWNSGSSIALIVMTGVLLIAFIGVTVFHPGVASENKLLPVGFMRSKDLIILPIQGAIVAATMFAAIYYTPLLFQFTKGDGPLDGGVRILPLICSLVFFALVNAFIMPKLGYYMPWYVLGNAVMVVGAALMVTINSDTPPASVYGYTILIGIGVGCFQSAGVAVVSSIAPPSEVNHAVSIMTIAQVSGILAALCVTGAVFQNLAVAKVRSVLPGYSTTDIVHLTTGTSSALFQDLNPGLKRAVVAQVTDCIRYVFVYVLAGASLGFVLSLFLGCSITLHTSFLFYVTIQTAFYYLIRWHTVSMLRPVPTLFKTGPMYINVVQPPDEPPPPSGCGRPR</sequence>
<dbReference type="EMBL" id="JAHCVI010000003">
    <property type="protein sequence ID" value="KAG7287446.1"/>
    <property type="molecule type" value="Genomic_DNA"/>
</dbReference>
<dbReference type="InterPro" id="IPR036259">
    <property type="entry name" value="MFS_trans_sf"/>
</dbReference>
<feature type="transmembrane region" description="Helical" evidence="8">
    <location>
        <begin position="361"/>
        <end position="381"/>
    </location>
</feature>
<feature type="transmembrane region" description="Helical" evidence="8">
    <location>
        <begin position="184"/>
        <end position="203"/>
    </location>
</feature>
<dbReference type="GO" id="GO:0005886">
    <property type="term" value="C:plasma membrane"/>
    <property type="evidence" value="ECO:0007669"/>
    <property type="project" value="TreeGrafter"/>
</dbReference>
<dbReference type="GO" id="GO:0022857">
    <property type="term" value="F:transmembrane transporter activity"/>
    <property type="evidence" value="ECO:0007669"/>
    <property type="project" value="InterPro"/>
</dbReference>
<evidence type="ECO:0000256" key="2">
    <source>
        <dbReference type="ARBA" id="ARBA00007520"/>
    </source>
</evidence>
<organism evidence="10 11">
    <name type="scientific">Staphylotrichum longicolle</name>
    <dbReference type="NCBI Taxonomy" id="669026"/>
    <lineage>
        <taxon>Eukaryota</taxon>
        <taxon>Fungi</taxon>
        <taxon>Dikarya</taxon>
        <taxon>Ascomycota</taxon>
        <taxon>Pezizomycotina</taxon>
        <taxon>Sordariomycetes</taxon>
        <taxon>Sordariomycetidae</taxon>
        <taxon>Sordariales</taxon>
        <taxon>Chaetomiaceae</taxon>
        <taxon>Staphylotrichum</taxon>
    </lineage>
</organism>
<dbReference type="Gene3D" id="1.20.1250.20">
    <property type="entry name" value="MFS general substrate transporter like domains"/>
    <property type="match status" value="2"/>
</dbReference>
<dbReference type="SUPFAM" id="SSF103473">
    <property type="entry name" value="MFS general substrate transporter"/>
    <property type="match status" value="2"/>
</dbReference>
<evidence type="ECO:0000256" key="3">
    <source>
        <dbReference type="ARBA" id="ARBA00022448"/>
    </source>
</evidence>
<dbReference type="AlphaFoldDB" id="A0AAD4HXY4"/>
<feature type="transmembrane region" description="Helical" evidence="8">
    <location>
        <begin position="525"/>
        <end position="543"/>
    </location>
</feature>
<keyword evidence="4 8" id="KW-0812">Transmembrane</keyword>
<evidence type="ECO:0000259" key="9">
    <source>
        <dbReference type="PROSITE" id="PS50850"/>
    </source>
</evidence>
<evidence type="ECO:0000256" key="7">
    <source>
        <dbReference type="SAM" id="MobiDB-lite"/>
    </source>
</evidence>
<feature type="domain" description="Major facilitator superfamily (MFS) profile" evidence="9">
    <location>
        <begin position="1"/>
        <end position="524"/>
    </location>
</feature>
<feature type="transmembrane region" description="Helical" evidence="8">
    <location>
        <begin position="296"/>
        <end position="316"/>
    </location>
</feature>
<feature type="transmembrane region" description="Helical" evidence="8">
    <location>
        <begin position="66"/>
        <end position="87"/>
    </location>
</feature>
<dbReference type="Pfam" id="PF07690">
    <property type="entry name" value="MFS_1"/>
    <property type="match status" value="1"/>
</dbReference>
<feature type="transmembrane region" description="Helical" evidence="8">
    <location>
        <begin position="94"/>
        <end position="114"/>
    </location>
</feature>
<feature type="transmembrane region" description="Helical" evidence="8">
    <location>
        <begin position="500"/>
        <end position="519"/>
    </location>
</feature>
<keyword evidence="3" id="KW-0813">Transport</keyword>
<keyword evidence="11" id="KW-1185">Reference proteome</keyword>
<dbReference type="PROSITE" id="PS50850">
    <property type="entry name" value="MFS"/>
    <property type="match status" value="1"/>
</dbReference>
<gene>
    <name evidence="10" type="ORF">NEMBOFW57_006957</name>
</gene>
<protein>
    <recommendedName>
        <fullName evidence="9">Major facilitator superfamily (MFS) profile domain-containing protein</fullName>
    </recommendedName>
</protein>
<name>A0AAD4HXY4_9PEZI</name>
<comment type="caution">
    <text evidence="10">The sequence shown here is derived from an EMBL/GenBank/DDBJ whole genome shotgun (WGS) entry which is preliminary data.</text>
</comment>
<dbReference type="PANTHER" id="PTHR23501:SF12">
    <property type="entry name" value="MAJOR FACILITATOR SUPERFAMILY (MFS) PROFILE DOMAIN-CONTAINING PROTEIN-RELATED"/>
    <property type="match status" value="1"/>
</dbReference>
<reference evidence="10" key="1">
    <citation type="submission" date="2023-02" db="EMBL/GenBank/DDBJ databases">
        <authorList>
            <person name="Palmer J.M."/>
        </authorList>
    </citation>
    <scope>NUCLEOTIDE SEQUENCE</scope>
    <source>
        <strain evidence="10">FW57</strain>
    </source>
</reference>
<keyword evidence="6 8" id="KW-0472">Membrane</keyword>
<keyword evidence="5 8" id="KW-1133">Transmembrane helix</keyword>